<proteinExistence type="predicted"/>
<evidence type="ECO:0000313" key="1">
    <source>
        <dbReference type="EMBL" id="MBI4210976.1"/>
    </source>
</evidence>
<sequence>MEVDAGAINFMKREEALEAIGKKNWKKFLQHMRGQTLGINSDGSTEYYQHDVERFLLLQSLPPKKRGQFEQLLWD</sequence>
<protein>
    <submittedName>
        <fullName evidence="1">Uncharacterized protein</fullName>
    </submittedName>
</protein>
<gene>
    <name evidence="1" type="ORF">HY544_05755</name>
</gene>
<name>A0A8T3YP07_9ARCH</name>
<dbReference type="EMBL" id="JACQPB010000056">
    <property type="protein sequence ID" value="MBI4210976.1"/>
    <property type="molecule type" value="Genomic_DNA"/>
</dbReference>
<comment type="caution">
    <text evidence="1">The sequence shown here is derived from an EMBL/GenBank/DDBJ whole genome shotgun (WGS) entry which is preliminary data.</text>
</comment>
<dbReference type="AlphaFoldDB" id="A0A8T3YP07"/>
<organism evidence="1 2">
    <name type="scientific">Candidatus Iainarchaeum sp</name>
    <dbReference type="NCBI Taxonomy" id="3101447"/>
    <lineage>
        <taxon>Archaea</taxon>
        <taxon>Candidatus Iainarchaeota</taxon>
        <taxon>Candidatus Iainarchaeia</taxon>
        <taxon>Candidatus Iainarchaeales</taxon>
        <taxon>Candidatus Iainarchaeaceae</taxon>
        <taxon>Candidatus Iainarchaeum</taxon>
    </lineage>
</organism>
<reference evidence="1" key="1">
    <citation type="submission" date="2020-07" db="EMBL/GenBank/DDBJ databases">
        <title>Huge and variable diversity of episymbiotic CPR bacteria and DPANN archaea in groundwater ecosystems.</title>
        <authorList>
            <person name="He C.Y."/>
            <person name="Keren R."/>
            <person name="Whittaker M."/>
            <person name="Farag I.F."/>
            <person name="Doudna J."/>
            <person name="Cate J.H.D."/>
            <person name="Banfield J.F."/>
        </authorList>
    </citation>
    <scope>NUCLEOTIDE SEQUENCE</scope>
    <source>
        <strain evidence="1">NC_groundwater_1296_Ag_S-0.2um_52_80</strain>
    </source>
</reference>
<accession>A0A8T3YP07</accession>
<dbReference type="Proteomes" id="UP000732298">
    <property type="component" value="Unassembled WGS sequence"/>
</dbReference>
<evidence type="ECO:0000313" key="2">
    <source>
        <dbReference type="Proteomes" id="UP000732298"/>
    </source>
</evidence>